<keyword evidence="4" id="KW-1185">Reference proteome</keyword>
<feature type="chain" id="PRO_5046683488" evidence="1">
    <location>
        <begin position="25"/>
        <end position="2320"/>
    </location>
</feature>
<dbReference type="NCBIfam" id="TIGR04131">
    <property type="entry name" value="Bac_Flav_CTERM"/>
    <property type="match status" value="1"/>
</dbReference>
<dbReference type="Pfam" id="PF13585">
    <property type="entry name" value="CHU_C"/>
    <property type="match status" value="1"/>
</dbReference>
<evidence type="ECO:0000259" key="2">
    <source>
        <dbReference type="Pfam" id="PF19081"/>
    </source>
</evidence>
<feature type="signal peptide" evidence="1">
    <location>
        <begin position="1"/>
        <end position="24"/>
    </location>
</feature>
<gene>
    <name evidence="3" type="ORF">MUN68_011980</name>
</gene>
<evidence type="ECO:0000313" key="3">
    <source>
        <dbReference type="EMBL" id="WCO00786.1"/>
    </source>
</evidence>
<organism evidence="3 4">
    <name type="scientific">Psychroserpens ponticola</name>
    <dbReference type="NCBI Taxonomy" id="2932268"/>
    <lineage>
        <taxon>Bacteria</taxon>
        <taxon>Pseudomonadati</taxon>
        <taxon>Bacteroidota</taxon>
        <taxon>Flavobacteriia</taxon>
        <taxon>Flavobacteriales</taxon>
        <taxon>Flavobacteriaceae</taxon>
        <taxon>Psychroserpens</taxon>
    </lineage>
</organism>
<keyword evidence="1" id="KW-0732">Signal</keyword>
<dbReference type="InterPro" id="IPR026341">
    <property type="entry name" value="T9SS_type_B"/>
</dbReference>
<reference evidence="3 4" key="1">
    <citation type="submission" date="2023-01" db="EMBL/GenBank/DDBJ databases">
        <title>Psychroserpens ponticola sp. nov., isolated from seawater.</title>
        <authorList>
            <person name="Kristyanto S."/>
            <person name="Jung J."/>
            <person name="Kim J.M."/>
            <person name="Jeon C.O."/>
        </authorList>
    </citation>
    <scope>NUCLEOTIDE SEQUENCE [LARGE SCALE GENOMIC DNA]</scope>
    <source>
        <strain evidence="3 4">MSW6</strain>
    </source>
</reference>
<protein>
    <submittedName>
        <fullName evidence="3">Gliding motility-associated C-terminal domain-containing protein</fullName>
    </submittedName>
</protein>
<evidence type="ECO:0000313" key="4">
    <source>
        <dbReference type="Proteomes" id="UP001202717"/>
    </source>
</evidence>
<proteinExistence type="predicted"/>
<dbReference type="EMBL" id="CP116221">
    <property type="protein sequence ID" value="WCO00786.1"/>
    <property type="molecule type" value="Genomic_DNA"/>
</dbReference>
<dbReference type="Proteomes" id="UP001202717">
    <property type="component" value="Chromosome"/>
</dbReference>
<feature type="domain" description="Ig-like" evidence="2">
    <location>
        <begin position="2147"/>
        <end position="2219"/>
    </location>
</feature>
<dbReference type="Pfam" id="PF19081">
    <property type="entry name" value="Ig_7"/>
    <property type="match status" value="1"/>
</dbReference>
<sequence length="2320" mass="241513">MKSPKLKIFIIFSFFLIVTTNSFSQCPTVLNNSQSFCDLDSLLISDLDATDNGAGIAWFDTLTSTTPLDLSDSLVDGENYYADNTTGDCGSRQIVTVSILGPPMGLNFQGVCVDQPEDATLADLNLTGNNIQWYLSSIGGSPLNSNTVLTDETTYYADQENPATNCRTSRRAVLVIVGVIPVPEGNSTQRFCLDSNSNLPTVNDLIASGNNNWYLSQSSASPLDLNTTLIDGNSYYATTVDSPCESDSRLEVTVEFIFQDIAGSDGVIEICTNDTNTYNLFDSLNGTPQTGGTWSPALSSGSGIFDPSVDPQGTYTYTISNPFCDDATASVTVTMIPPPDAGTDGVLDICDNDTNTYDLFNNLGGTPQTDGTWSPALSSGSGVFDPSIDPQGTYTYTVISTNPTCEDASASVIVTMIPPPDAGQNGVLDICEDDTNTYNLFDSLGGTPQTGGTWSPALSSGSGIFDPSIDSQGTYTYTVASTNPLCEDVSATVTVTIIPPPDAGTDGVLDICDNDTNTYDLFDNLGGTPQTGGTWSPALSSGSGIFDPSIDSQGTYTYTVISTNPTCEDASASVIVTMIPPPDAGQNGVLDICEDDTNTYNLFDSLGGTPQTGGTWSPALSSGSGIFNPSIDPQGTYTYTVASTNPLCEDVSATVTVTIIPPPDAGTDGVLDICDNDTNTYDLFNNLGGTPQTGGTWSPALSSGSGIFDPSIDSQGTYTYTVISTNPTCEDASASVIVTMIPPPDAGQNGVLDICEDDTNTYNLFDSLGGTPQTGGTWSPALSSGSGIFDPSIDPQGTYTYTVASTNPLCEDVSATVTVTIIPPPDAGTDGVLDICDNDTNTYDLFNNLGGTPQTGGTWSPALSSGSGIFDPSIDSQGTYTYTVISTNPICGNASASVIVTMIPPPDAGQNGVLDICEDDTNTYNLFDSLGGTPQTGGTWSPALSSGSGIFDPSIDSQGTYTYTVASTNPTCEDVSATVTVTIIPTPDAGTDGVLDICDNDTNTYDLFDNLGGTPQTGGTWSPALSSGSGIFDPSIDSQGTYTYTVISTNPICGNASASVIVTMIPPPDAGQNGVLDICEDDTNTYNLFDSLGGTPQTGGTWSPALSSGSGIFDPSIDPQGTYTYTVASTNPICEDVSATVTVTIIPTPDAGTDGVLDICDNDTNTYDLFNNLGGTPQTAGTWSPALSSGSGIFDPSIDSQGTYTYTVISTNPICGNASASVIVTMIPPPDAGQNGVLDICEDDTNTYNLFDSLGGTPQTGGTWSPALSSGSGIFDPSIDSQGTYTYTVASTNPTCEDVSATVTVTIIPTPDAGTDGVLDICDNDTNTYDLFDNLGGTPQTGGTWSPALSSGSGIFDPSIDSQGTYTYTVISTNPICGNASASVIVTMIPPPDAGQNGVLDICEDDTNTYNLFDSLGGTPQTGGTWSPALSSGSGIFDPSIDPQGTYTYTVASTNPICEDVSATVTVTIIPTPDAGTDGVLDICDNDTNTYDLFNNLGGTPQTAGTWSPALSSGSGIFDPSIDSQGTYTYTVISTNPICGNASASVIVTMIPPPDAGQNGVLDICEDDTNTYNLFDSLGGTPQTGGTWSPALSSGSGIFDPSIDSQGTYTYTVASTNPTCEDVSATVTVTIIPTPDAGTDGVLDICDNDTNTYDLFNNLGGTPQTGGTWSPALSSGSGIFDPSIDSQGTYTYTISHPFCGDASATVTVTIFSSPDAGTDGVLGICDNDINIYNLFDSLGGTPQTGGIWSPALSSGTGMFDPSIDPPGTYTYTIVSTNPLCSDASASVAITTIPGPNAGTDGILDICDNDTNTFNLFDNLGGTPQTGGTWSPALSSGSGIFDPNIDLQGTYTYTISNPFCDDATASVIVTMIPPPDAGTDGVLDICNNDTNTYNLFENLNGTPQTGGTWSPALNSASGIFDPSIDSPGIYTYTVASANLVCVDGSATVLVTIIPIPDAGDDSLLNICTNVTNTYNLFDSLNGTPQTGGTWSPALSSGSEIFDPSIDSAGVYTYTVDLTECMQTDTSQVTISFNNPPDLSGLMINVADVCQGENVTVNLNNATNLTDGDYNLSYNITGANTFNQTVAITFINGDSAFQINSDLFINEGSNELSVDSLIDNITNCSGDLSNLTTINFTVFESLDPILINEGNTFCIEDHPTIASLSSNITNTNIISTYWYDSQIGGNTYTPETILENGTTYYASVISIDGCESITRLAVTVSLTTCIEKLIIPDGFSPNGDSINDTFDIKNLNTLYPNFKLTIYNRYGNVLYTGNKNTPKWNGESHSGKVYGDNIVPTGVYFFILEFNDNIRKDLQGRLYLNR</sequence>
<evidence type="ECO:0000256" key="1">
    <source>
        <dbReference type="SAM" id="SignalP"/>
    </source>
</evidence>
<name>A0ABY7RVQ6_9FLAO</name>
<accession>A0ABY7RVQ6</accession>
<dbReference type="RefSeq" id="WP_272792371.1">
    <property type="nucleotide sequence ID" value="NZ_CP116221.1"/>
</dbReference>
<dbReference type="InterPro" id="IPR044023">
    <property type="entry name" value="Ig_7"/>
</dbReference>